<keyword evidence="5 6" id="KW-0961">Cell wall biogenesis/degradation</keyword>
<feature type="region of interest" description="Disordered" evidence="7">
    <location>
        <begin position="50"/>
        <end position="72"/>
    </location>
</feature>
<feature type="compositionally biased region" description="Low complexity" evidence="7">
    <location>
        <begin position="50"/>
        <end position="64"/>
    </location>
</feature>
<accession>A0ABZ2SN18</accession>
<feature type="active site" description="Nucleophile" evidence="6">
    <location>
        <position position="188"/>
    </location>
</feature>
<keyword evidence="10" id="KW-1185">Reference proteome</keyword>
<evidence type="ECO:0000259" key="8">
    <source>
        <dbReference type="PROSITE" id="PS52029"/>
    </source>
</evidence>
<sequence length="212" mass="23955">MKKLIGVFSILLVLIACNVFVLFNKHKVVPEQIIYAKEVEKVAVATTSIETTETTTSETTTQKQEQVEKIDWQRSSEDKPYPTLKNSDVLLVNTQKQRVFIQRDGQTIYTMYCSTGAEETPTPKGEFVIEPEKGETFFNADSGEGANYYVSFKDHGIYLFHSVPIDKSGEYIIEEAEELGHKANSHGCVRLSVPDAQWFYENSLVGMKVKIV</sequence>
<dbReference type="EMBL" id="CP147251">
    <property type="protein sequence ID" value="WYJ77205.1"/>
    <property type="molecule type" value="Genomic_DNA"/>
</dbReference>
<evidence type="ECO:0000256" key="7">
    <source>
        <dbReference type="SAM" id="MobiDB-lite"/>
    </source>
</evidence>
<dbReference type="InterPro" id="IPR038063">
    <property type="entry name" value="Transpep_catalytic_dom"/>
</dbReference>
<feature type="domain" description="L,D-TPase catalytic" evidence="8">
    <location>
        <begin position="88"/>
        <end position="212"/>
    </location>
</feature>
<dbReference type="RefSeq" id="WP_207942578.1">
    <property type="nucleotide sequence ID" value="NZ_CP147251.1"/>
</dbReference>
<dbReference type="InterPro" id="IPR050979">
    <property type="entry name" value="LD-transpeptidase"/>
</dbReference>
<keyword evidence="4 6" id="KW-0573">Peptidoglycan synthesis</keyword>
<evidence type="ECO:0000313" key="10">
    <source>
        <dbReference type="Proteomes" id="UP000664701"/>
    </source>
</evidence>
<dbReference type="Gene3D" id="2.40.440.10">
    <property type="entry name" value="L,D-transpeptidase catalytic domain-like"/>
    <property type="match status" value="1"/>
</dbReference>
<evidence type="ECO:0000313" key="9">
    <source>
        <dbReference type="EMBL" id="WYJ77205.1"/>
    </source>
</evidence>
<dbReference type="Pfam" id="PF03734">
    <property type="entry name" value="YkuD"/>
    <property type="match status" value="1"/>
</dbReference>
<evidence type="ECO:0000256" key="5">
    <source>
        <dbReference type="ARBA" id="ARBA00023316"/>
    </source>
</evidence>
<dbReference type="SUPFAM" id="SSF141523">
    <property type="entry name" value="L,D-transpeptidase catalytic domain-like"/>
    <property type="match status" value="1"/>
</dbReference>
<reference evidence="9 10" key="1">
    <citation type="submission" date="2024-03" db="EMBL/GenBank/DDBJ databases">
        <title>The Genome Sequence of Enterococcus sp. DIV2402.</title>
        <authorList>
            <consortium name="The Broad Institute Genomics Platform"/>
            <consortium name="The Broad Institute Microbial Omics Core"/>
            <consortium name="The Broad Institute Genomic Center for Infectious Diseases"/>
            <person name="Earl A."/>
            <person name="Manson A."/>
            <person name="Gilmore M."/>
            <person name="Schwartman J."/>
            <person name="Shea T."/>
            <person name="Abouelleil A."/>
            <person name="Cao P."/>
            <person name="Chapman S."/>
            <person name="Cusick C."/>
            <person name="Young S."/>
            <person name="Neafsey D."/>
            <person name="Nusbaum C."/>
            <person name="Birren B."/>
        </authorList>
    </citation>
    <scope>NUCLEOTIDE SEQUENCE [LARGE SCALE GENOMIC DNA]</scope>
    <source>
        <strain evidence="9 10">DIV2402</strain>
    </source>
</reference>
<gene>
    <name evidence="9" type="ORF">DOK78_001843</name>
</gene>
<dbReference type="InterPro" id="IPR005490">
    <property type="entry name" value="LD_TPept_cat_dom"/>
</dbReference>
<dbReference type="CDD" id="cd16913">
    <property type="entry name" value="YkuD_like"/>
    <property type="match status" value="1"/>
</dbReference>
<comment type="pathway">
    <text evidence="1 6">Cell wall biogenesis; peptidoglycan biosynthesis.</text>
</comment>
<dbReference type="PROSITE" id="PS52029">
    <property type="entry name" value="LD_TPASE"/>
    <property type="match status" value="1"/>
</dbReference>
<dbReference type="PANTHER" id="PTHR30582:SF2">
    <property type="entry name" value="L,D-TRANSPEPTIDASE YCIB-RELATED"/>
    <property type="match status" value="1"/>
</dbReference>
<evidence type="ECO:0000256" key="6">
    <source>
        <dbReference type="PROSITE-ProRule" id="PRU01373"/>
    </source>
</evidence>
<evidence type="ECO:0000256" key="3">
    <source>
        <dbReference type="ARBA" id="ARBA00022960"/>
    </source>
</evidence>
<proteinExistence type="predicted"/>
<dbReference type="Proteomes" id="UP000664701">
    <property type="component" value="Chromosome"/>
</dbReference>
<evidence type="ECO:0000256" key="4">
    <source>
        <dbReference type="ARBA" id="ARBA00022984"/>
    </source>
</evidence>
<keyword evidence="3 6" id="KW-0133">Cell shape</keyword>
<dbReference type="PROSITE" id="PS51257">
    <property type="entry name" value="PROKAR_LIPOPROTEIN"/>
    <property type="match status" value="1"/>
</dbReference>
<protein>
    <recommendedName>
        <fullName evidence="8">L,D-TPase catalytic domain-containing protein</fullName>
    </recommendedName>
</protein>
<evidence type="ECO:0000256" key="1">
    <source>
        <dbReference type="ARBA" id="ARBA00004752"/>
    </source>
</evidence>
<name>A0ABZ2SN18_9ENTE</name>
<organism evidence="9 10">
    <name type="scientific">Candidatus Enterococcus lowellii</name>
    <dbReference type="NCBI Taxonomy" id="2230877"/>
    <lineage>
        <taxon>Bacteria</taxon>
        <taxon>Bacillati</taxon>
        <taxon>Bacillota</taxon>
        <taxon>Bacilli</taxon>
        <taxon>Lactobacillales</taxon>
        <taxon>Enterococcaceae</taxon>
        <taxon>Enterococcus</taxon>
    </lineage>
</organism>
<feature type="active site" description="Proton donor/acceptor" evidence="6">
    <location>
        <position position="161"/>
    </location>
</feature>
<keyword evidence="2" id="KW-0808">Transferase</keyword>
<evidence type="ECO:0000256" key="2">
    <source>
        <dbReference type="ARBA" id="ARBA00022679"/>
    </source>
</evidence>
<dbReference type="PANTHER" id="PTHR30582">
    <property type="entry name" value="L,D-TRANSPEPTIDASE"/>
    <property type="match status" value="1"/>
</dbReference>